<name>A0A8J4QM55_9ROSI</name>
<evidence type="ECO:0000256" key="1">
    <source>
        <dbReference type="ARBA" id="ARBA00008403"/>
    </source>
</evidence>
<feature type="region of interest" description="Disordered" evidence="2">
    <location>
        <begin position="89"/>
        <end position="149"/>
    </location>
</feature>
<dbReference type="Proteomes" id="UP000737018">
    <property type="component" value="Unassembled WGS sequence"/>
</dbReference>
<dbReference type="GO" id="GO:0009631">
    <property type="term" value="P:cold acclimation"/>
    <property type="evidence" value="ECO:0007669"/>
    <property type="project" value="TreeGrafter"/>
</dbReference>
<feature type="compositionally biased region" description="Basic and acidic residues" evidence="2">
    <location>
        <begin position="89"/>
        <end position="99"/>
    </location>
</feature>
<feature type="compositionally biased region" description="Polar residues" evidence="2">
    <location>
        <begin position="100"/>
        <end position="122"/>
    </location>
</feature>
<dbReference type="EMBL" id="JRKL02003206">
    <property type="protein sequence ID" value="KAF3956055.1"/>
    <property type="molecule type" value="Genomic_DNA"/>
</dbReference>
<dbReference type="AlphaFoldDB" id="A0A8J4QM55"/>
<proteinExistence type="inferred from homology"/>
<dbReference type="PANTHER" id="PTHR33346">
    <property type="entry name" value="DEHYDRIN XERO 2-RELATED"/>
    <property type="match status" value="1"/>
</dbReference>
<dbReference type="InterPro" id="IPR000167">
    <property type="entry name" value="Dehydrin"/>
</dbReference>
<organism evidence="3 4">
    <name type="scientific">Castanea mollissima</name>
    <name type="common">Chinese chestnut</name>
    <dbReference type="NCBI Taxonomy" id="60419"/>
    <lineage>
        <taxon>Eukaryota</taxon>
        <taxon>Viridiplantae</taxon>
        <taxon>Streptophyta</taxon>
        <taxon>Embryophyta</taxon>
        <taxon>Tracheophyta</taxon>
        <taxon>Spermatophyta</taxon>
        <taxon>Magnoliopsida</taxon>
        <taxon>eudicotyledons</taxon>
        <taxon>Gunneridae</taxon>
        <taxon>Pentapetalae</taxon>
        <taxon>rosids</taxon>
        <taxon>fabids</taxon>
        <taxon>Fagales</taxon>
        <taxon>Fagaceae</taxon>
        <taxon>Castanea</taxon>
    </lineage>
</organism>
<keyword evidence="4" id="KW-1185">Reference proteome</keyword>
<dbReference type="GO" id="GO:0009737">
    <property type="term" value="P:response to abscisic acid"/>
    <property type="evidence" value="ECO:0007669"/>
    <property type="project" value="TreeGrafter"/>
</dbReference>
<dbReference type="Pfam" id="PF00257">
    <property type="entry name" value="Dehydrin"/>
    <property type="match status" value="1"/>
</dbReference>
<gene>
    <name evidence="3" type="ORF">CMV_018791</name>
</gene>
<evidence type="ECO:0000313" key="3">
    <source>
        <dbReference type="EMBL" id="KAF3956055.1"/>
    </source>
</evidence>
<reference evidence="3" key="1">
    <citation type="submission" date="2020-03" db="EMBL/GenBank/DDBJ databases">
        <title>Castanea mollissima Vanexum genome sequencing.</title>
        <authorList>
            <person name="Staton M."/>
        </authorList>
    </citation>
    <scope>NUCLEOTIDE SEQUENCE</scope>
    <source>
        <tissue evidence="3">Leaf</tissue>
    </source>
</reference>
<evidence type="ECO:0000313" key="4">
    <source>
        <dbReference type="Proteomes" id="UP000737018"/>
    </source>
</evidence>
<feature type="compositionally biased region" description="Polar residues" evidence="2">
    <location>
        <begin position="34"/>
        <end position="58"/>
    </location>
</feature>
<accession>A0A8J4QM55</accession>
<evidence type="ECO:0000256" key="2">
    <source>
        <dbReference type="SAM" id="MobiDB-lite"/>
    </source>
</evidence>
<dbReference type="GO" id="GO:0009414">
    <property type="term" value="P:response to water deprivation"/>
    <property type="evidence" value="ECO:0007669"/>
    <property type="project" value="TreeGrafter"/>
</dbReference>
<protein>
    <recommendedName>
        <fullName evidence="5">Dehydrin</fullName>
    </recommendedName>
</protein>
<dbReference type="OrthoDB" id="1166395at2759"/>
<sequence length="149" mass="16701">MSQYQNQYAGSTPQVDEYGNPIRVDEHGPRTHTDQYGNPTHNTDTRYGTGGSDSTTLQGLMHPDANVPTHGGDYRHDQQGLTQEIKEKIPGVGRKHDDPYQQSHTTSTTNPYQQGHTTSTTAPGYYEGQQHQEKKGVMEKIKERLPGHR</sequence>
<dbReference type="GO" id="GO:0005829">
    <property type="term" value="C:cytosol"/>
    <property type="evidence" value="ECO:0007669"/>
    <property type="project" value="TreeGrafter"/>
</dbReference>
<dbReference type="PANTHER" id="PTHR33346:SF42">
    <property type="entry name" value="DEHYDRIN XERO 1"/>
    <property type="match status" value="1"/>
</dbReference>
<evidence type="ECO:0008006" key="5">
    <source>
        <dbReference type="Google" id="ProtNLM"/>
    </source>
</evidence>
<comment type="similarity">
    <text evidence="1">Belongs to the plant dehydrin family.</text>
</comment>
<feature type="compositionally biased region" description="Basic and acidic residues" evidence="2">
    <location>
        <begin position="23"/>
        <end position="33"/>
    </location>
</feature>
<feature type="compositionally biased region" description="Basic and acidic residues" evidence="2">
    <location>
        <begin position="130"/>
        <end position="149"/>
    </location>
</feature>
<feature type="region of interest" description="Disordered" evidence="2">
    <location>
        <begin position="1"/>
        <end position="76"/>
    </location>
</feature>
<comment type="caution">
    <text evidence="3">The sequence shown here is derived from an EMBL/GenBank/DDBJ whole genome shotgun (WGS) entry which is preliminary data.</text>
</comment>
<feature type="compositionally biased region" description="Polar residues" evidence="2">
    <location>
        <begin position="1"/>
        <end position="14"/>
    </location>
</feature>